<name>F1R2G7_DANRE</name>
<dbReference type="AGR" id="ZFIN:ZDB-GENE-031118-138"/>
<evidence type="ECO:0000256" key="5">
    <source>
        <dbReference type="ARBA" id="ARBA00023136"/>
    </source>
</evidence>
<evidence type="ECO:0000256" key="2">
    <source>
        <dbReference type="ARBA" id="ARBA00022692"/>
    </source>
</evidence>
<evidence type="ECO:0000256" key="7">
    <source>
        <dbReference type="ARBA" id="ARBA00023170"/>
    </source>
</evidence>
<dbReference type="InterPro" id="IPR043210">
    <property type="entry name" value="CD44_antigen-like"/>
</dbReference>
<gene>
    <name evidence="14 16 17" type="primary">lyve1a</name>
    <name evidence="16" type="synonym">hm:zeh0104</name>
    <name evidence="16" type="synonym">si:dkeyp-104h2.3</name>
    <name evidence="16" type="synonym">zeh0104</name>
</gene>
<feature type="region of interest" description="Disordered" evidence="10">
    <location>
        <begin position="263"/>
        <end position="328"/>
    </location>
</feature>
<evidence type="ECO:0000256" key="3">
    <source>
        <dbReference type="ARBA" id="ARBA00022729"/>
    </source>
</evidence>
<dbReference type="CTD" id="560618"/>
<dbReference type="GO" id="GO:0004888">
    <property type="term" value="F:transmembrane signaling receptor activity"/>
    <property type="evidence" value="ECO:0000318"/>
    <property type="project" value="GO_Central"/>
</dbReference>
<keyword evidence="2 11" id="KW-0812">Transmembrane</keyword>
<organism evidence="14">
    <name type="scientific">Danio rerio</name>
    <name type="common">Zebrafish</name>
    <name type="synonym">Brachydanio rerio</name>
    <dbReference type="NCBI Taxonomy" id="7955"/>
    <lineage>
        <taxon>Eukaryota</taxon>
        <taxon>Metazoa</taxon>
        <taxon>Chordata</taxon>
        <taxon>Craniata</taxon>
        <taxon>Vertebrata</taxon>
        <taxon>Euteleostomi</taxon>
        <taxon>Actinopterygii</taxon>
        <taxon>Neopterygii</taxon>
        <taxon>Teleostei</taxon>
        <taxon>Ostariophysi</taxon>
        <taxon>Cypriniformes</taxon>
        <taxon>Danionidae</taxon>
        <taxon>Danioninae</taxon>
        <taxon>Danio</taxon>
    </lineage>
</organism>
<accession>F1R2G7</accession>
<evidence type="ECO:0000256" key="10">
    <source>
        <dbReference type="SAM" id="MobiDB-lite"/>
    </source>
</evidence>
<dbReference type="GeneID" id="560618"/>
<dbReference type="ZFIN" id="ZDB-GENE-031118-138">
    <property type="gene designation" value="lyve1a"/>
</dbReference>
<dbReference type="PROSITE" id="PS01241">
    <property type="entry name" value="LINK_1"/>
    <property type="match status" value="1"/>
</dbReference>
<dbReference type="GeneTree" id="ENSGT00530000063822"/>
<feature type="signal peptide" evidence="12">
    <location>
        <begin position="1"/>
        <end position="27"/>
    </location>
</feature>
<dbReference type="Pfam" id="PF00193">
    <property type="entry name" value="Xlink"/>
    <property type="match status" value="1"/>
</dbReference>
<feature type="chain" id="PRO_5035035542" evidence="12 16">
    <location>
        <begin position="28"/>
        <end position="328"/>
    </location>
</feature>
<evidence type="ECO:0000256" key="11">
    <source>
        <dbReference type="SAM" id="Phobius"/>
    </source>
</evidence>
<evidence type="ECO:0000313" key="16">
    <source>
        <dbReference type="RefSeq" id="NP_001296404.1"/>
    </source>
</evidence>
<feature type="disulfide bond" evidence="9">
    <location>
        <begin position="88"/>
        <end position="109"/>
    </location>
</feature>
<dbReference type="eggNOG" id="ENOG502RY70">
    <property type="taxonomic scope" value="Eukaryota"/>
</dbReference>
<dbReference type="HOGENOM" id="CLU_073338_0_0_1"/>
<dbReference type="OMA" id="HAFPETH"/>
<dbReference type="EMBL" id="CU468622">
    <property type="status" value="NOT_ANNOTATED_CDS"/>
    <property type="molecule type" value="Genomic_DNA"/>
</dbReference>
<reference evidence="16" key="3">
    <citation type="journal article" date="2015" name="Nat. Commun.">
        <title>RFX transcription factors are essential for hearing in mice.</title>
        <authorList>
            <person name="Elkon R."/>
            <person name="Milon B."/>
            <person name="Morrison L."/>
            <person name="Shah M."/>
            <person name="Vijayakumar S."/>
            <person name="Racherla M."/>
            <person name="Leitch C.C."/>
            <person name="Silipino L."/>
            <person name="Hadi S."/>
            <person name="Weiss-Gayet M."/>
            <person name="Barras E."/>
            <person name="Schmid C.D."/>
            <person name="Ait-Lounis A."/>
            <person name="Barnes A."/>
            <person name="Song Y."/>
            <person name="Eisenman D.J."/>
            <person name="Eliyahu E."/>
            <person name="Frolenkov G.I."/>
            <person name="Strome S.E."/>
            <person name="Durand B."/>
            <person name="Zaghloul N.A."/>
            <person name="Jones S.M."/>
            <person name="Reith W."/>
            <person name="Hertzano R."/>
        </authorList>
    </citation>
    <scope>NUCLEOTIDE SEQUENCE</scope>
    <source>
        <strain evidence="16">Tuebingen</strain>
    </source>
</reference>
<comment type="caution">
    <text evidence="9">Lacks conserved residue(s) required for the propagation of feature annotation.</text>
</comment>
<dbReference type="InterPro" id="IPR016186">
    <property type="entry name" value="C-type_lectin-like/link_sf"/>
</dbReference>
<feature type="compositionally biased region" description="Basic and acidic residues" evidence="10">
    <location>
        <begin position="263"/>
        <end position="315"/>
    </location>
</feature>
<reference evidence="16" key="5">
    <citation type="journal article" date="2022" name="Sci. Rep.">
        <title>Shear stress switches the association of endothelial enhancers from ETV/ETS to KLF transcription factor binding sites.</title>
        <authorList>
            <person name="Tsaryk R."/>
            <person name="Yucel N."/>
            <person name="Leonard E.V."/>
            <person name="Diaz N."/>
            <person name="Bondareva O."/>
            <person name="Odenthal-Schnittler M."/>
            <person name="Arany Z."/>
            <person name="Vaquerizas J.M."/>
            <person name="Schnittler H."/>
            <person name="Siekmann A.F."/>
        </authorList>
    </citation>
    <scope>NUCLEOTIDE SEQUENCE</scope>
    <source>
        <strain evidence="16">Tuebingen</strain>
    </source>
</reference>
<dbReference type="SMR" id="F1R2G7"/>
<keyword evidence="7 16" id="KW-0675">Receptor</keyword>
<feature type="domain" description="Link" evidence="13">
    <location>
        <begin position="43"/>
        <end position="133"/>
    </location>
</feature>
<evidence type="ECO:0000256" key="4">
    <source>
        <dbReference type="ARBA" id="ARBA00022989"/>
    </source>
</evidence>
<evidence type="ECO:0000256" key="8">
    <source>
        <dbReference type="ARBA" id="ARBA00023180"/>
    </source>
</evidence>
<keyword evidence="15" id="KW-1185">Reference proteome</keyword>
<dbReference type="GO" id="GO:0005886">
    <property type="term" value="C:plasma membrane"/>
    <property type="evidence" value="ECO:0000318"/>
    <property type="project" value="GO_Central"/>
</dbReference>
<evidence type="ECO:0000256" key="12">
    <source>
        <dbReference type="SAM" id="SignalP"/>
    </source>
</evidence>
<dbReference type="SMART" id="SM00445">
    <property type="entry name" value="LINK"/>
    <property type="match status" value="1"/>
</dbReference>
<feature type="transmembrane region" description="Helical" evidence="11">
    <location>
        <begin position="214"/>
        <end position="235"/>
    </location>
</feature>
<reference evidence="14 15" key="2">
    <citation type="journal article" date="2013" name="Nature">
        <title>The zebrafish reference genome sequence and its relationship to the human genome.</title>
        <authorList>
            <consortium name="Genome Reference Consortium Zebrafish"/>
            <person name="Howe K."/>
            <person name="Clark M.D."/>
            <person name="Torroja C.F."/>
            <person name="Torrance J."/>
            <person name="Berthelot C."/>
            <person name="Muffato M."/>
            <person name="Collins J.E."/>
            <person name="Humphray S."/>
            <person name="McLaren K."/>
            <person name="Matthews L."/>
            <person name="McLaren S."/>
            <person name="Sealy I."/>
            <person name="Caccamo M."/>
            <person name="Churcher C."/>
            <person name="Scott C."/>
            <person name="Barrett J.C."/>
            <person name="Koch R."/>
            <person name="Rauch G.J."/>
            <person name="White S."/>
            <person name="Chow W."/>
            <person name="Kilian B."/>
            <person name="Quintais L.T."/>
            <person name="Guerra-Assuncao J.A."/>
            <person name="Zhou Y."/>
            <person name="Gu Y."/>
            <person name="Yen J."/>
            <person name="Vogel J.H."/>
            <person name="Eyre T."/>
            <person name="Redmond S."/>
            <person name="Banerjee R."/>
            <person name="Chi J."/>
            <person name="Fu B."/>
            <person name="Langley E."/>
            <person name="Maguire S.F."/>
            <person name="Laird G.K."/>
            <person name="Lloyd D."/>
            <person name="Kenyon E."/>
            <person name="Donaldson S."/>
            <person name="Sehra H."/>
            <person name="Almeida-King J."/>
            <person name="Loveland J."/>
            <person name="Trevanion S."/>
            <person name="Jones M."/>
            <person name="Quail M."/>
            <person name="Willey D."/>
            <person name="Hunt A."/>
            <person name="Burton J."/>
            <person name="Sims S."/>
            <person name="McLay K."/>
            <person name="Plumb B."/>
            <person name="Davis J."/>
            <person name="Clee C."/>
            <person name="Oliver K."/>
            <person name="Clark R."/>
            <person name="Riddle C."/>
            <person name="Elliot D."/>
            <person name="Eliott D."/>
            <person name="Threadgold G."/>
            <person name="Harden G."/>
            <person name="Ware D."/>
            <person name="Begum S."/>
            <person name="Mortimore B."/>
            <person name="Mortimer B."/>
            <person name="Kerry G."/>
            <person name="Heath P."/>
            <person name="Phillimore B."/>
            <person name="Tracey A."/>
            <person name="Corby N."/>
            <person name="Dunn M."/>
            <person name="Johnson C."/>
            <person name="Wood J."/>
            <person name="Clark S."/>
            <person name="Pelan S."/>
            <person name="Griffiths G."/>
            <person name="Smith M."/>
            <person name="Glithero R."/>
            <person name="Howden P."/>
            <person name="Barker N."/>
            <person name="Lloyd C."/>
            <person name="Stevens C."/>
            <person name="Harley J."/>
            <person name="Holt K."/>
            <person name="Panagiotidis G."/>
            <person name="Lovell J."/>
            <person name="Beasley H."/>
            <person name="Henderson C."/>
            <person name="Gordon D."/>
            <person name="Auger K."/>
            <person name="Wright D."/>
            <person name="Collins J."/>
            <person name="Raisen C."/>
            <person name="Dyer L."/>
            <person name="Leung K."/>
            <person name="Robertson L."/>
            <person name="Ambridge K."/>
            <person name="Leongamornlert D."/>
            <person name="McGuire S."/>
            <person name="Gilderthorp R."/>
            <person name="Griffiths C."/>
            <person name="Manthravadi D."/>
            <person name="Nichol S."/>
            <person name="Barker G."/>
            <person name="Whitehead S."/>
            <person name="Kay M."/>
            <person name="Brown J."/>
            <person name="Murnane C."/>
            <person name="Gray E."/>
            <person name="Humphries M."/>
            <person name="Sycamore N."/>
            <person name="Barker D."/>
            <person name="Saunders D."/>
            <person name="Wallis J."/>
            <person name="Babbage A."/>
            <person name="Hammond S."/>
            <person name="Mashreghi-Mohammadi M."/>
            <person name="Barr L."/>
            <person name="Martin S."/>
            <person name="Wray P."/>
            <person name="Ellington A."/>
            <person name="Matthews N."/>
            <person name="Ellwood M."/>
            <person name="Woodmansey R."/>
            <person name="Clark G."/>
            <person name="Cooper J."/>
            <person name="Cooper J."/>
            <person name="Tromans A."/>
            <person name="Grafham D."/>
            <person name="Skuce C."/>
            <person name="Pandian R."/>
            <person name="Andrews R."/>
            <person name="Harrison E."/>
            <person name="Kimberley A."/>
            <person name="Garnett J."/>
            <person name="Fosker N."/>
            <person name="Hall R."/>
            <person name="Garner P."/>
            <person name="Kelly D."/>
            <person name="Bird C."/>
            <person name="Palmer S."/>
            <person name="Gehring I."/>
            <person name="Berger A."/>
            <person name="Dooley C.M."/>
            <person name="Ersan-Urun Z."/>
            <person name="Eser C."/>
            <person name="Geiger H."/>
            <person name="Geisler M."/>
            <person name="Karotki L."/>
            <person name="Kirn A."/>
            <person name="Konantz J."/>
            <person name="Konantz M."/>
            <person name="Oberlander M."/>
            <person name="Rudolph-Geiger S."/>
            <person name="Teucke M."/>
            <person name="Lanz C."/>
            <person name="Raddatz G."/>
            <person name="Osoegawa K."/>
            <person name="Zhu B."/>
            <person name="Rapp A."/>
            <person name="Widaa S."/>
            <person name="Langford C."/>
            <person name="Yang F."/>
            <person name="Schuster S.C."/>
            <person name="Carter N.P."/>
            <person name="Harrow J."/>
            <person name="Ning Z."/>
            <person name="Herrero J."/>
            <person name="Searle S.M."/>
            <person name="Enright A."/>
            <person name="Geisler R."/>
            <person name="Plasterk R.H."/>
            <person name="Lee C."/>
            <person name="Westerfield M."/>
            <person name="de Jong P.J."/>
            <person name="Zon L.I."/>
            <person name="Postlethwait J.H."/>
            <person name="Nusslein-Volhard C."/>
            <person name="Hubbard T.J."/>
            <person name="Roest Crollius H."/>
            <person name="Rogers J."/>
            <person name="Stemple D.L."/>
        </authorList>
    </citation>
    <scope>NUCLEOTIDE SEQUENCE [LARGE SCALE GENOMIC DNA]</scope>
    <source>
        <strain evidence="14">Tuebingen</strain>
    </source>
</reference>
<dbReference type="SUPFAM" id="SSF56436">
    <property type="entry name" value="C-type lectin-like"/>
    <property type="match status" value="1"/>
</dbReference>
<dbReference type="OrthoDB" id="9938473at2759"/>
<sequence length="328" mass="36740">MTRVCMGMMMMMIKMVLFSGLFMSGLAFDMQLVKVHPKQAISGVSEASIGNQYALNASSARDLCEHLGLTIANKAQLAEAQKHGLETCRFGWIDEQIAVVPRVKVNPNCGNGKTGVVVWRADPSKQFDVFCFNVTDFETQASIKVHQMTTGKPMTTRSSVAPTAGVHLRGSPLSKLPSHWSSVPRSASAGPSVVHRADAKHLALSSGSTEAVPAALLITVTFAVMIAVFLALYYVRTKRPCKAQCDVEQQKEYIETEVWEHHTKEDLQKTQEEQVEDKNQEEQMEEKNQEELDENHQEEQMEERRQEEHMKKNQEEQVEENDSSSAEQ</sequence>
<reference evidence="16" key="4">
    <citation type="journal article" date="2017" name="Nat. Commun.">
        <title>Neuronal sFlt1 and Vegfaa determine venous sprouting and spinal cord vascularization.</title>
        <authorList>
            <person name="Wild R."/>
            <person name="Klems A."/>
            <person name="Takamiya M."/>
            <person name="Hayashi Y."/>
            <person name="Strahle U."/>
            <person name="Ando K."/>
            <person name="Mochizuki N."/>
            <person name="van Impel A."/>
            <person name="Schulte-Merker S."/>
            <person name="Krueger J."/>
            <person name="Preau L."/>
            <person name="le Noble F."/>
        </authorList>
    </citation>
    <scope>NUCLEOTIDE SEQUENCE</scope>
    <source>
        <strain evidence="16">Tuebingen</strain>
    </source>
</reference>
<proteinExistence type="predicted"/>
<dbReference type="RefSeq" id="NP_001296404.1">
    <property type="nucleotide sequence ID" value="NM_001309475.1"/>
</dbReference>
<dbReference type="PROSITE" id="PS50963">
    <property type="entry name" value="LINK_2"/>
    <property type="match status" value="1"/>
</dbReference>
<dbReference type="STRING" id="7955.ENSDARP00000104347"/>
<dbReference type="GO" id="GO:0005540">
    <property type="term" value="F:hyaluronic acid binding"/>
    <property type="evidence" value="ECO:0000318"/>
    <property type="project" value="GO_Central"/>
</dbReference>
<dbReference type="GO" id="GO:0007155">
    <property type="term" value="P:cell adhesion"/>
    <property type="evidence" value="ECO:0007669"/>
    <property type="project" value="InterPro"/>
</dbReference>
<keyword evidence="8" id="KW-0325">Glycoprotein</keyword>
<dbReference type="Bgee" id="ENSDARG00000075833">
    <property type="expression patterns" value="Expressed in pharyngeal gill and 17 other cell types or tissues"/>
</dbReference>
<dbReference type="PaxDb" id="7955-ENSDARP00000104347"/>
<evidence type="ECO:0000313" key="17">
    <source>
        <dbReference type="ZFIN" id="ZDB-GENE-031118-138"/>
    </source>
</evidence>
<reference evidence="16" key="6">
    <citation type="submission" date="2025-04" db="UniProtKB">
        <authorList>
            <consortium name="RefSeq"/>
        </authorList>
    </citation>
    <scope>IDENTIFICATION</scope>
    <source>
        <strain evidence="16">Tuebingen</strain>
    </source>
</reference>
<evidence type="ECO:0000256" key="6">
    <source>
        <dbReference type="ARBA" id="ARBA00023157"/>
    </source>
</evidence>
<accession>A0A8M1P6N1</accession>
<dbReference type="KEGG" id="dre:560618"/>
<keyword evidence="4 11" id="KW-1133">Transmembrane helix</keyword>
<keyword evidence="3 12" id="KW-0732">Signal</keyword>
<evidence type="ECO:0000256" key="9">
    <source>
        <dbReference type="PROSITE-ProRule" id="PRU00323"/>
    </source>
</evidence>
<protein>
    <submittedName>
        <fullName evidence="16">Lymphatic vessel endothelial hyaluronic acid receptor 1a precursor</fullName>
    </submittedName>
    <submittedName>
        <fullName evidence="14">Lymphatic vessel endothelial hyaluronic receptor 1a</fullName>
    </submittedName>
</protein>
<dbReference type="Ensembl" id="ENSDART00000112109.5">
    <property type="protein sequence ID" value="ENSDARP00000104347.2"/>
    <property type="gene ID" value="ENSDARG00000075833.5"/>
</dbReference>
<dbReference type="InterPro" id="IPR016187">
    <property type="entry name" value="CTDL_fold"/>
</dbReference>
<dbReference type="InterPro" id="IPR000538">
    <property type="entry name" value="Link_dom"/>
</dbReference>
<dbReference type="GlyGen" id="F1R2G7">
    <property type="glycosylation" value="1 site"/>
</dbReference>
<keyword evidence="5 11" id="KW-0472">Membrane</keyword>
<evidence type="ECO:0000313" key="14">
    <source>
        <dbReference type="Ensembl" id="ENSDARP00000104347"/>
    </source>
</evidence>
<evidence type="ECO:0000259" key="13">
    <source>
        <dbReference type="PROSITE" id="PS50963"/>
    </source>
</evidence>
<evidence type="ECO:0000313" key="15">
    <source>
        <dbReference type="Proteomes" id="UP000000437"/>
    </source>
</evidence>
<dbReference type="PANTHER" id="PTHR10225">
    <property type="entry name" value="HYALURONAN RECEPTOR"/>
    <property type="match status" value="1"/>
</dbReference>
<dbReference type="Gene3D" id="3.10.100.10">
    <property type="entry name" value="Mannose-Binding Protein A, subunit A"/>
    <property type="match status" value="1"/>
</dbReference>
<evidence type="ECO:0000256" key="1">
    <source>
        <dbReference type="ARBA" id="ARBA00004167"/>
    </source>
</evidence>
<reference evidence="14" key="1">
    <citation type="submission" date="2011-07" db="UniProtKB">
        <authorList>
            <consortium name="Ensembl"/>
        </authorList>
    </citation>
    <scope>IDENTIFICATION</scope>
    <source>
        <strain evidence="14">Tuebingen</strain>
    </source>
</reference>
<dbReference type="PANTHER" id="PTHR10225:SF2">
    <property type="entry name" value="LYMPHATIC VESSEL ENDOTHELIAL HYALURONIC ACID RECEPTOR 1"/>
    <property type="match status" value="1"/>
</dbReference>
<dbReference type="Proteomes" id="UP000000437">
    <property type="component" value="Chromosome 7"/>
</dbReference>
<comment type="subcellular location">
    <subcellularLocation>
        <location evidence="1">Membrane</location>
        <topology evidence="1">Single-pass membrane protein</topology>
    </subcellularLocation>
</comment>
<dbReference type="AlphaFoldDB" id="F1R2G7"/>
<keyword evidence="6 9" id="KW-1015">Disulfide bond</keyword>